<dbReference type="InterPro" id="IPR038056">
    <property type="entry name" value="YjbR-like_sf"/>
</dbReference>
<dbReference type="InterPro" id="IPR058532">
    <property type="entry name" value="YjbR/MT2646/Rv2570-like"/>
</dbReference>
<dbReference type="AlphaFoldDB" id="A0A927CKH6"/>
<dbReference type="EMBL" id="JACXIY010000008">
    <property type="protein sequence ID" value="MBD2868253.1"/>
    <property type="molecule type" value="Genomic_DNA"/>
</dbReference>
<dbReference type="SUPFAM" id="SSF142906">
    <property type="entry name" value="YjbR-like"/>
    <property type="match status" value="1"/>
</dbReference>
<keyword evidence="1" id="KW-0238">DNA-binding</keyword>
<dbReference type="Proteomes" id="UP000632125">
    <property type="component" value="Unassembled WGS sequence"/>
</dbReference>
<dbReference type="GO" id="GO:0003677">
    <property type="term" value="F:DNA binding"/>
    <property type="evidence" value="ECO:0007669"/>
    <property type="project" value="UniProtKB-KW"/>
</dbReference>
<keyword evidence="2" id="KW-1185">Reference proteome</keyword>
<comment type="caution">
    <text evidence="1">The sequence shown here is derived from an EMBL/GenBank/DDBJ whole genome shotgun (WGS) entry which is preliminary data.</text>
</comment>
<dbReference type="Pfam" id="PF04237">
    <property type="entry name" value="YjbR"/>
    <property type="match status" value="1"/>
</dbReference>
<organism evidence="1 2">
    <name type="scientific">Paenibacillus arenilitoris</name>
    <dbReference type="NCBI Taxonomy" id="2772299"/>
    <lineage>
        <taxon>Bacteria</taxon>
        <taxon>Bacillati</taxon>
        <taxon>Bacillota</taxon>
        <taxon>Bacilli</taxon>
        <taxon>Bacillales</taxon>
        <taxon>Paenibacillaceae</taxon>
        <taxon>Paenibacillus</taxon>
    </lineage>
</organism>
<gene>
    <name evidence="1" type="ORF">IDH41_06685</name>
</gene>
<name>A0A927CKH6_9BACL</name>
<protein>
    <submittedName>
        <fullName evidence="1">MmcQ/YjbR family DNA-binding protein</fullName>
    </submittedName>
</protein>
<evidence type="ECO:0000313" key="1">
    <source>
        <dbReference type="EMBL" id="MBD2868253.1"/>
    </source>
</evidence>
<dbReference type="Gene3D" id="3.90.1150.30">
    <property type="match status" value="1"/>
</dbReference>
<evidence type="ECO:0000313" key="2">
    <source>
        <dbReference type="Proteomes" id="UP000632125"/>
    </source>
</evidence>
<accession>A0A927CKH6</accession>
<reference evidence="1" key="1">
    <citation type="submission" date="2020-09" db="EMBL/GenBank/DDBJ databases">
        <title>A novel bacterium of genus Paenibacillus, isolated from South China Sea.</title>
        <authorList>
            <person name="Huang H."/>
            <person name="Mo K."/>
            <person name="Hu Y."/>
        </authorList>
    </citation>
    <scope>NUCLEOTIDE SEQUENCE</scope>
    <source>
        <strain evidence="1">IB182493</strain>
    </source>
</reference>
<proteinExistence type="predicted"/>
<sequence>MEHNRFEAFRRMALSFPGVVEAVSYGTPSFKLKDKQLARFHEDGVSLVLKMDMETRDFVLQAEPVVYSMPDHYKKYPYVLVKLAEADMDELKGHFLRSWRANAPKKLLREHEGTLERE</sequence>
<dbReference type="RefSeq" id="WP_190859409.1">
    <property type="nucleotide sequence ID" value="NZ_JACXIY010000008.1"/>
</dbReference>